<accession>A0A9D9IPY1</accession>
<evidence type="ECO:0000256" key="1">
    <source>
        <dbReference type="SAM" id="SignalP"/>
    </source>
</evidence>
<reference evidence="2" key="2">
    <citation type="journal article" date="2021" name="PeerJ">
        <title>Extensive microbial diversity within the chicken gut microbiome revealed by metagenomics and culture.</title>
        <authorList>
            <person name="Gilroy R."/>
            <person name="Ravi A."/>
            <person name="Getino M."/>
            <person name="Pursley I."/>
            <person name="Horton D.L."/>
            <person name="Alikhan N.F."/>
            <person name="Baker D."/>
            <person name="Gharbi K."/>
            <person name="Hall N."/>
            <person name="Watson M."/>
            <person name="Adriaenssens E.M."/>
            <person name="Foster-Nyarko E."/>
            <person name="Jarju S."/>
            <person name="Secka A."/>
            <person name="Antonio M."/>
            <person name="Oren A."/>
            <person name="Chaudhuri R.R."/>
            <person name="La Ragione R."/>
            <person name="Hildebrand F."/>
            <person name="Pallen M.J."/>
        </authorList>
    </citation>
    <scope>NUCLEOTIDE SEQUENCE</scope>
    <source>
        <strain evidence="2">6919</strain>
    </source>
</reference>
<dbReference type="SUPFAM" id="SSF56935">
    <property type="entry name" value="Porins"/>
    <property type="match status" value="1"/>
</dbReference>
<proteinExistence type="predicted"/>
<dbReference type="SUPFAM" id="SSF49464">
    <property type="entry name" value="Carboxypeptidase regulatory domain-like"/>
    <property type="match status" value="1"/>
</dbReference>
<dbReference type="EMBL" id="JADIMC010000069">
    <property type="protein sequence ID" value="MBO8476587.1"/>
    <property type="molecule type" value="Genomic_DNA"/>
</dbReference>
<keyword evidence="2" id="KW-0645">Protease</keyword>
<keyword evidence="2" id="KW-0378">Hydrolase</keyword>
<reference evidence="2" key="1">
    <citation type="submission" date="2020-10" db="EMBL/GenBank/DDBJ databases">
        <authorList>
            <person name="Gilroy R."/>
        </authorList>
    </citation>
    <scope>NUCLEOTIDE SEQUENCE</scope>
    <source>
        <strain evidence="2">6919</strain>
    </source>
</reference>
<gene>
    <name evidence="2" type="ORF">IAB88_06295</name>
</gene>
<feature type="signal peptide" evidence="1">
    <location>
        <begin position="1"/>
        <end position="18"/>
    </location>
</feature>
<organism evidence="2 3">
    <name type="scientific">Candidatus Limisoma faecipullorum</name>
    <dbReference type="NCBI Taxonomy" id="2840854"/>
    <lineage>
        <taxon>Bacteria</taxon>
        <taxon>Pseudomonadati</taxon>
        <taxon>Bacteroidota</taxon>
        <taxon>Bacteroidia</taxon>
        <taxon>Bacteroidales</taxon>
        <taxon>Candidatus Limisoma</taxon>
    </lineage>
</organism>
<dbReference type="GO" id="GO:0004180">
    <property type="term" value="F:carboxypeptidase activity"/>
    <property type="evidence" value="ECO:0007669"/>
    <property type="project" value="UniProtKB-KW"/>
</dbReference>
<dbReference type="Pfam" id="PF13715">
    <property type="entry name" value="CarbopepD_reg_2"/>
    <property type="match status" value="1"/>
</dbReference>
<dbReference type="InterPro" id="IPR008969">
    <property type="entry name" value="CarboxyPept-like_regulatory"/>
</dbReference>
<dbReference type="Proteomes" id="UP000823598">
    <property type="component" value="Unassembled WGS sequence"/>
</dbReference>
<dbReference type="AlphaFoldDB" id="A0A9D9IPY1"/>
<keyword evidence="2" id="KW-0121">Carboxypeptidase</keyword>
<keyword evidence="1" id="KW-0732">Signal</keyword>
<evidence type="ECO:0000313" key="2">
    <source>
        <dbReference type="EMBL" id="MBO8476587.1"/>
    </source>
</evidence>
<sequence length="768" mass="85868">MKQFLLLAALLVSLYANAAGYEIRGLVADGESNEPLVAATVALASSDSTLVGGTMTDAGGRFKVVADKNGDYIVRLQYIGYEQSEIALTNLNGDIDLGVVGLRPSAAALDEVVVEADPVIKKIDRQIVLPTDAQQRAATNGISLLQNMQLPGLSINPVDKTISTIYGDGVQLRINGVQASKEEVMAIRPADVIRIEYHDNPGLRYGRAAAVVDYIVKRKDDGGNIAGDFTNGVTVPNYGEYNFSAKYNKGRSAVTAVAYWEHRGLKWNRENHETFNYPDKIVANTEIGQPTKFKYDMLNASVAYNYNDGEKHLLNIALRNQYNNTPNSFFDRNSTLVQGGTAYSVSDRSRSKSIIPSLDVYYQLNLKNDRHLYFDVVGTYLDSRNSRNYTMTTAGKEPSTIFSETDGSKYSVIGEMIYEQRLGKGRLTAGLKHTQSWMDNIYDGDISSKVRMDNAETYAFAEWQHGVGSFNYSAGLGAMRTYYKQGAAEQEKYILRPTITLSYNAPHNVFLRYNAYISGYAPSLSDLSDVEQEMDVYQTRRGNPELKSVTFYSNSITASWRSRYVNVELSGRYSYDDKPIMEQTFFEDGKFIRTTANQKGFHRINLTTNVQVMPFKKYIRISLTPYFNRYISVGSDYLHTHSNPGFRGSIIGIYKNWMVIAEMNTSYHELWGETISKGERLHTIAAGYNGGKWSLQAMVVNPFSKHYSQDVVNLSKAAPYTAHAFSNSFNHMVMLNFSFNLDFGKHYNNGGKRINNSDTDTGILSGAK</sequence>
<name>A0A9D9IPY1_9BACT</name>
<evidence type="ECO:0000313" key="3">
    <source>
        <dbReference type="Proteomes" id="UP000823598"/>
    </source>
</evidence>
<protein>
    <submittedName>
        <fullName evidence="2">Carboxypeptidase-like regulatory domain-containing protein</fullName>
    </submittedName>
</protein>
<comment type="caution">
    <text evidence="2">The sequence shown here is derived from an EMBL/GenBank/DDBJ whole genome shotgun (WGS) entry which is preliminary data.</text>
</comment>
<dbReference type="Gene3D" id="2.60.40.1120">
    <property type="entry name" value="Carboxypeptidase-like, regulatory domain"/>
    <property type="match status" value="1"/>
</dbReference>
<feature type="chain" id="PRO_5039699282" evidence="1">
    <location>
        <begin position="19"/>
        <end position="768"/>
    </location>
</feature>